<feature type="coiled-coil region" evidence="1">
    <location>
        <begin position="468"/>
        <end position="534"/>
    </location>
</feature>
<dbReference type="Proteomes" id="UP000694251">
    <property type="component" value="Chromosome 5"/>
</dbReference>
<reference evidence="4 5" key="1">
    <citation type="submission" date="2020-12" db="EMBL/GenBank/DDBJ databases">
        <title>Concerted genomic and epigenomic changes stabilize Arabidopsis allopolyploids.</title>
        <authorList>
            <person name="Chen Z."/>
        </authorList>
    </citation>
    <scope>NUCLEOTIDE SEQUENCE [LARGE SCALE GENOMIC DNA]</scope>
    <source>
        <strain evidence="4">As9502</strain>
        <tissue evidence="4">Leaf</tissue>
    </source>
</reference>
<evidence type="ECO:0000256" key="2">
    <source>
        <dbReference type="SAM" id="MobiDB-lite"/>
    </source>
</evidence>
<evidence type="ECO:0000259" key="3">
    <source>
        <dbReference type="Pfam" id="PF06721"/>
    </source>
</evidence>
<evidence type="ECO:0000313" key="4">
    <source>
        <dbReference type="EMBL" id="KAG7610624.1"/>
    </source>
</evidence>
<dbReference type="AlphaFoldDB" id="A0A8T2DMJ9"/>
<sequence>MFCRAHYKYYKTSSPFTSFSPIEDSSFNLHRGNYPSGSQIGASATDRFLNESLDDEIHAAYAGSSTASPSIVAELRRRESSSQRDDVGAISVADPFRPRLLDEDLADIKPNDPEDVSFQVEVIPMPFRVAGPAPHVVDSLGPTRADSALLSKGSNLCGMTVRCSDFEELTSFKEVGKKPGTFYAQSFGTPKLVLDAKSKTYDWAGRYFLSRSLQILLEIPRSRIILDGGFPLFAPLNFWIRIPINFSKTLGIYALFALTSGRPPLIQPFKDRELSAGRVRPFVRRNKVFKEMGRKNLDALPDYSQRVRGKHPTVDPPKPSAFEERELELAKQRSLLDQGGRHAFQAGPSRDPRPLAGSQIVASQTVAPEALVVQASPSDPPSRKRSLPLGEERPDSSKIARVDHHWGFRYLERDIPFVSNTEACAMMFLEMGRGPGFFPHVESLKERDARVKRISVGNPNSCDFCAALDVEKEKTAEVNRKLDESKREVRRLLDEVSKVTHHRTGLLAERDRLNDEVNDLKQKFNELVDHLRAEKKGLRGRRDEYDNYCRSRGLAKMARLVQKRLIRIKANIDDNKAIEPKYLEYNQVRGIIKMLEALVETKEIEVKFPVIFERLEKDLKALNDEVRAHEITDIQTGDFDAYTLFDSPVEVPHFSASIPSLEDGDEQGEDQDGEEVGPLEQVEQNGALISVDVIEGATGVQPEVPAVEPTQVDAVNA</sequence>
<feature type="region of interest" description="Disordered" evidence="2">
    <location>
        <begin position="373"/>
        <end position="396"/>
    </location>
</feature>
<name>A0A8T2DMJ9_ARASU</name>
<keyword evidence="5" id="KW-1185">Reference proteome</keyword>
<feature type="compositionally biased region" description="Acidic residues" evidence="2">
    <location>
        <begin position="662"/>
        <end position="677"/>
    </location>
</feature>
<evidence type="ECO:0000256" key="1">
    <source>
        <dbReference type="SAM" id="Coils"/>
    </source>
</evidence>
<feature type="region of interest" description="Disordered" evidence="2">
    <location>
        <begin position="655"/>
        <end position="682"/>
    </location>
</feature>
<gene>
    <name evidence="4" type="ORF">ISN44_As05g026250</name>
</gene>
<accession>A0A8T2DMJ9</accession>
<comment type="caution">
    <text evidence="4">The sequence shown here is derived from an EMBL/GenBank/DDBJ whole genome shotgun (WGS) entry which is preliminary data.</text>
</comment>
<dbReference type="Pfam" id="PF06721">
    <property type="entry name" value="DUF1204"/>
    <property type="match status" value="1"/>
</dbReference>
<protein>
    <recommendedName>
        <fullName evidence="3">DUF1204 domain-containing protein</fullName>
    </recommendedName>
</protein>
<feature type="region of interest" description="Disordered" evidence="2">
    <location>
        <begin position="300"/>
        <end position="321"/>
    </location>
</feature>
<keyword evidence="1" id="KW-0175">Coiled coil</keyword>
<organism evidence="4 5">
    <name type="scientific">Arabidopsis suecica</name>
    <name type="common">Swedish thale-cress</name>
    <name type="synonym">Cardaminopsis suecica</name>
    <dbReference type="NCBI Taxonomy" id="45249"/>
    <lineage>
        <taxon>Eukaryota</taxon>
        <taxon>Viridiplantae</taxon>
        <taxon>Streptophyta</taxon>
        <taxon>Embryophyta</taxon>
        <taxon>Tracheophyta</taxon>
        <taxon>Spermatophyta</taxon>
        <taxon>Magnoliopsida</taxon>
        <taxon>eudicotyledons</taxon>
        <taxon>Gunneridae</taxon>
        <taxon>Pentapetalae</taxon>
        <taxon>rosids</taxon>
        <taxon>malvids</taxon>
        <taxon>Brassicales</taxon>
        <taxon>Brassicaceae</taxon>
        <taxon>Camelineae</taxon>
        <taxon>Arabidopsis</taxon>
    </lineage>
</organism>
<dbReference type="InterPro" id="IPR009596">
    <property type="entry name" value="DUF1204"/>
</dbReference>
<proteinExistence type="predicted"/>
<dbReference type="EMBL" id="JAEFBJ010000005">
    <property type="protein sequence ID" value="KAG7610624.1"/>
    <property type="molecule type" value="Genomic_DNA"/>
</dbReference>
<feature type="domain" description="DUF1204" evidence="3">
    <location>
        <begin position="482"/>
        <end position="678"/>
    </location>
</feature>
<evidence type="ECO:0000313" key="5">
    <source>
        <dbReference type="Proteomes" id="UP000694251"/>
    </source>
</evidence>